<dbReference type="Pfam" id="PF01575">
    <property type="entry name" value="MaoC_dehydratas"/>
    <property type="match status" value="1"/>
</dbReference>
<dbReference type="InterPro" id="IPR029069">
    <property type="entry name" value="HotDog_dom_sf"/>
</dbReference>
<dbReference type="PANTHER" id="PTHR43664:SF1">
    <property type="entry name" value="BETA-METHYLMALYL-COA DEHYDRATASE"/>
    <property type="match status" value="1"/>
</dbReference>
<dbReference type="RefSeq" id="WP_109920288.1">
    <property type="nucleotide sequence ID" value="NZ_QGLF01000002.1"/>
</dbReference>
<organism evidence="2 3">
    <name type="scientific">Zavarzinia compransoris</name>
    <dbReference type="NCBI Taxonomy" id="1264899"/>
    <lineage>
        <taxon>Bacteria</taxon>
        <taxon>Pseudomonadati</taxon>
        <taxon>Pseudomonadota</taxon>
        <taxon>Alphaproteobacteria</taxon>
        <taxon>Rhodospirillales</taxon>
        <taxon>Zavarziniaceae</taxon>
        <taxon>Zavarzinia</taxon>
    </lineage>
</organism>
<dbReference type="OrthoDB" id="9796589at2"/>
<evidence type="ECO:0000313" key="3">
    <source>
        <dbReference type="Proteomes" id="UP000246077"/>
    </source>
</evidence>
<protein>
    <submittedName>
        <fullName evidence="2">Acyl dehydratase</fullName>
    </submittedName>
</protein>
<evidence type="ECO:0000313" key="2">
    <source>
        <dbReference type="EMBL" id="PWR21643.1"/>
    </source>
</evidence>
<dbReference type="EMBL" id="QGLF01000002">
    <property type="protein sequence ID" value="PWR21643.1"/>
    <property type="molecule type" value="Genomic_DNA"/>
</dbReference>
<sequence>MALPGTVHVNGRWFDDLREGEVFWTQGVTLTEEAVIRFALEWDVQPFHVDAEAASTSMFGGLIGSGLQTVMLTYRLYHMLGLVEGTAKAGLGIDGIRFLKPTRPGDTLRVQVTVAALRASRQAGRGIATMAMETYNQRKELVLTMTLSALVARRPSQPETA</sequence>
<reference evidence="3" key="1">
    <citation type="submission" date="2018-05" db="EMBL/GenBank/DDBJ databases">
        <title>Zavarzinia sp. HR-AS.</title>
        <authorList>
            <person name="Lee Y."/>
            <person name="Jeon C.O."/>
        </authorList>
    </citation>
    <scope>NUCLEOTIDE SEQUENCE [LARGE SCALE GENOMIC DNA]</scope>
    <source>
        <strain evidence="3">DSM 1231</strain>
    </source>
</reference>
<comment type="caution">
    <text evidence="2">The sequence shown here is derived from an EMBL/GenBank/DDBJ whole genome shotgun (WGS) entry which is preliminary data.</text>
</comment>
<dbReference type="SUPFAM" id="SSF54637">
    <property type="entry name" value="Thioesterase/thiol ester dehydrase-isomerase"/>
    <property type="match status" value="1"/>
</dbReference>
<name>A0A317E8N3_9PROT</name>
<evidence type="ECO:0000259" key="1">
    <source>
        <dbReference type="Pfam" id="PF01575"/>
    </source>
</evidence>
<accession>A0A317E8N3</accession>
<feature type="domain" description="MaoC-like" evidence="1">
    <location>
        <begin position="25"/>
        <end position="130"/>
    </location>
</feature>
<gene>
    <name evidence="2" type="ORF">DKG75_06485</name>
</gene>
<dbReference type="PANTHER" id="PTHR43664">
    <property type="entry name" value="MONOAMINE OXIDASE-RELATED"/>
    <property type="match status" value="1"/>
</dbReference>
<dbReference type="InterPro" id="IPR002539">
    <property type="entry name" value="MaoC-like_dom"/>
</dbReference>
<dbReference type="AlphaFoldDB" id="A0A317E8N3"/>
<dbReference type="Gene3D" id="3.10.129.10">
    <property type="entry name" value="Hotdog Thioesterase"/>
    <property type="match status" value="1"/>
</dbReference>
<dbReference type="InterPro" id="IPR052342">
    <property type="entry name" value="MCH/BMMD"/>
</dbReference>
<keyword evidence="3" id="KW-1185">Reference proteome</keyword>
<proteinExistence type="predicted"/>
<dbReference type="Proteomes" id="UP000246077">
    <property type="component" value="Unassembled WGS sequence"/>
</dbReference>